<reference evidence="3 4" key="1">
    <citation type="journal article" date="2018" name="Cell">
        <title>The Chara Genome: Secondary Complexity and Implications for Plant Terrestrialization.</title>
        <authorList>
            <person name="Nishiyama T."/>
            <person name="Sakayama H."/>
            <person name="Vries J.D."/>
            <person name="Buschmann H."/>
            <person name="Saint-Marcoux D."/>
            <person name="Ullrich K.K."/>
            <person name="Haas F.B."/>
            <person name="Vanderstraeten L."/>
            <person name="Becker D."/>
            <person name="Lang D."/>
            <person name="Vosolsobe S."/>
            <person name="Rombauts S."/>
            <person name="Wilhelmsson P.K.I."/>
            <person name="Janitza P."/>
            <person name="Kern R."/>
            <person name="Heyl A."/>
            <person name="Rumpler F."/>
            <person name="Villalobos L.I.A.C."/>
            <person name="Clay J.M."/>
            <person name="Skokan R."/>
            <person name="Toyoda A."/>
            <person name="Suzuki Y."/>
            <person name="Kagoshima H."/>
            <person name="Schijlen E."/>
            <person name="Tajeshwar N."/>
            <person name="Catarino B."/>
            <person name="Hetherington A.J."/>
            <person name="Saltykova A."/>
            <person name="Bonnot C."/>
            <person name="Breuninger H."/>
            <person name="Symeonidi A."/>
            <person name="Radhakrishnan G.V."/>
            <person name="Van Nieuwerburgh F."/>
            <person name="Deforce D."/>
            <person name="Chang C."/>
            <person name="Karol K.G."/>
            <person name="Hedrich R."/>
            <person name="Ulvskov P."/>
            <person name="Glockner G."/>
            <person name="Delwiche C.F."/>
            <person name="Petrasek J."/>
            <person name="Van de Peer Y."/>
            <person name="Friml J."/>
            <person name="Beilby M."/>
            <person name="Dolan L."/>
            <person name="Kohara Y."/>
            <person name="Sugano S."/>
            <person name="Fujiyama A."/>
            <person name="Delaux P.-M."/>
            <person name="Quint M."/>
            <person name="TheiBen G."/>
            <person name="Hagemann M."/>
            <person name="Harholt J."/>
            <person name="Dunand C."/>
            <person name="Zachgo S."/>
            <person name="Langdale J."/>
            <person name="Maumus F."/>
            <person name="Straeten D.V.D."/>
            <person name="Gould S.B."/>
            <person name="Rensing S.A."/>
        </authorList>
    </citation>
    <scope>NUCLEOTIDE SEQUENCE [LARGE SCALE GENOMIC DNA]</scope>
    <source>
        <strain evidence="3 4">S276</strain>
    </source>
</reference>
<feature type="region of interest" description="Disordered" evidence="2">
    <location>
        <begin position="1"/>
        <end position="41"/>
    </location>
</feature>
<organism evidence="3 4">
    <name type="scientific">Chara braunii</name>
    <name type="common">Braun's stonewort</name>
    <dbReference type="NCBI Taxonomy" id="69332"/>
    <lineage>
        <taxon>Eukaryota</taxon>
        <taxon>Viridiplantae</taxon>
        <taxon>Streptophyta</taxon>
        <taxon>Charophyceae</taxon>
        <taxon>Charales</taxon>
        <taxon>Characeae</taxon>
        <taxon>Chara</taxon>
    </lineage>
</organism>
<protein>
    <submittedName>
        <fullName evidence="3">Uncharacterized protein</fullName>
    </submittedName>
</protein>
<dbReference type="Proteomes" id="UP000265515">
    <property type="component" value="Unassembled WGS sequence"/>
</dbReference>
<sequence>MSRESGSSGASGSAGPAGDSGGGRSGGDGTRPSSDNWMAGRMCFRRGDPDHFRNFCEDYQDAKKRGIPFIPPPQVRGGRTMVTGQDRRSMSADSTFWRRGSDTDGLMREYFLQKAQERRERLEREAREEDACKEEALRKEAEAKRLEELAEKRRYEDERDARLMRMVREEVLRGKEKEECAPMARKIVKTIKMNERGETLEEKERLRRLIATVEAEDEEVEDDELLRLRRRAVGLSLNDKRKRGKEIAVGDSPPMVKSMKGQRTGLSYGVKSRISEICADKGVGAGCSMGILEPVGKISLSLKHVTAGTGPGDKEKYEAECRELFEALTVDELKDACKAERVVYGKRDIAINRLEKRRVVKAYDPVNVPLPVSLRVGLQRSCRGDADKDNEEASDNGGRIWSDGRRVIRRLCGESRVATGKRTTPLRKCKGLLETEGRLLLRHIVEASPRTLKLKQELIGMFKNKAKRLKLSTKSIDELVYYYGAAKLFWEKRSRTKASKMLFDVCKKRFGMSIRRRIMVKVEYDDRIRKSEVVRLVRSGVGRLQLTRPVSEMVRRRTRVVWTRSQNVGEIIHNHRRYAADGVFGCTSADMPFPCLDGHVHFRIGELASCPIIARNATNVPRDGSKGVVTRLAKKLSSGVEDVGWLGKGIGRISFSPGEIQRCVTRSDGQDVSDLTEVRQLAVQLEGLVRAPLDRNPGDTLVMCPFIYGRAMKTTFEGSDGYEICARMEEAILSECYDEFRRRDFDQLGKWEAEGRLGNAYAISKHKDTAKYRPICPTFREPCNGVCRKVARDVNGMLFALPESGHFNLKSICGLRPRLGSVNRKMA</sequence>
<feature type="coiled-coil region" evidence="1">
    <location>
        <begin position="196"/>
        <end position="223"/>
    </location>
</feature>
<feature type="coiled-coil region" evidence="1">
    <location>
        <begin position="112"/>
        <end position="158"/>
    </location>
</feature>
<accession>A0A388LFK5</accession>
<proteinExistence type="predicted"/>
<evidence type="ECO:0000313" key="4">
    <source>
        <dbReference type="Proteomes" id="UP000265515"/>
    </source>
</evidence>
<feature type="region of interest" description="Disordered" evidence="2">
    <location>
        <begin position="65"/>
        <end position="98"/>
    </location>
</feature>
<evidence type="ECO:0000256" key="1">
    <source>
        <dbReference type="SAM" id="Coils"/>
    </source>
</evidence>
<gene>
    <name evidence="3" type="ORF">CBR_g31603</name>
</gene>
<feature type="compositionally biased region" description="Gly residues" evidence="2">
    <location>
        <begin position="18"/>
        <end position="29"/>
    </location>
</feature>
<keyword evidence="4" id="KW-1185">Reference proteome</keyword>
<feature type="compositionally biased region" description="Low complexity" evidence="2">
    <location>
        <begin position="1"/>
        <end position="17"/>
    </location>
</feature>
<name>A0A388LFK5_CHABU</name>
<comment type="caution">
    <text evidence="3">The sequence shown here is derived from an EMBL/GenBank/DDBJ whole genome shotgun (WGS) entry which is preliminary data.</text>
</comment>
<keyword evidence="1" id="KW-0175">Coiled coil</keyword>
<dbReference type="Gramene" id="GBG81047">
    <property type="protein sequence ID" value="GBG81047"/>
    <property type="gene ID" value="CBR_g31603"/>
</dbReference>
<dbReference type="EMBL" id="BFEA01000364">
    <property type="protein sequence ID" value="GBG81047.1"/>
    <property type="molecule type" value="Genomic_DNA"/>
</dbReference>
<evidence type="ECO:0000313" key="3">
    <source>
        <dbReference type="EMBL" id="GBG81047.1"/>
    </source>
</evidence>
<evidence type="ECO:0000256" key="2">
    <source>
        <dbReference type="SAM" id="MobiDB-lite"/>
    </source>
</evidence>
<dbReference type="AlphaFoldDB" id="A0A388LFK5"/>